<name>A0A5Q5BFN2_MYCSS</name>
<feature type="coiled-coil region" evidence="1">
    <location>
        <begin position="207"/>
        <end position="242"/>
    </location>
</feature>
<reference evidence="2" key="1">
    <citation type="submission" date="2006-06" db="EMBL/GenBank/DDBJ databases">
        <title>Complete sequence of chromosome of Mycobacterium sp. MCS.</title>
        <authorList>
            <consortium name="US DOE Joint Genome Institute"/>
            <person name="Copeland A."/>
            <person name="Lucas S."/>
            <person name="Lapidus A."/>
            <person name="Barry K."/>
            <person name="Detter J.C."/>
            <person name="Glavina del Rio T."/>
            <person name="Hammon N."/>
            <person name="Israni S."/>
            <person name="Dalin E."/>
            <person name="Tice H."/>
            <person name="Pitluck S."/>
            <person name="Martinez M."/>
            <person name="Schmutz J."/>
            <person name="Larimer F."/>
            <person name="Land M."/>
            <person name="Hauser L."/>
            <person name="Kyrpides N."/>
            <person name="Kim E."/>
            <person name="Miller C.D."/>
            <person name="Hughes J.E."/>
            <person name="Anderson A.J."/>
            <person name="Sims R.C."/>
            <person name="Richardson P."/>
        </authorList>
    </citation>
    <scope>NUCLEOTIDE SEQUENCE [LARGE SCALE GENOMIC DNA]</scope>
    <source>
        <strain evidence="2">MCS</strain>
    </source>
</reference>
<evidence type="ECO:0000313" key="2">
    <source>
        <dbReference type="EMBL" id="ABG06939.1"/>
    </source>
</evidence>
<gene>
    <name evidence="2" type="ordered locus">Mmcs_0820</name>
</gene>
<accession>A0A5Q5BFN2</accession>
<sequence>MSDSENTSVPVWALATDAVEVPDVLEGKSMTPERLSQLRTVLATLADSPITTLEAHPITTRRPRSGGIALHASSPLAQNLSHLVAQTAKSTPAAANAAATGEVLYRMVVPAKVAAQVSRGLVSPMVSKAAAGGVHSALMNSSGIAAQATFVPVAGKAAIAGAATGSAGTAGVAVASAGALTVAAPLVLMAVAVGASAYADHQRQQALEHITELLEKLHEEKLDEERNRLDGCRDAIEKATAVLLDQGRVGASLGLDSTVYEINVAIERAKRRLGKWHKSLSGIIGPVELGMVLKDFPGVIQEDGGEFRAHLELASLAIALKRRVLVLQAVEHAQLEGANHPFKTFVRTLQNDERGINELESGIVDVIRGLSTLELKRRGGVRSAFFTPGEVDDLMRAAYRLRALSDEFGLSAGQRDVTIEIERSADGSVVVFPGASALPSTASAG</sequence>
<dbReference type="KEGG" id="mmc:Mmcs_0820"/>
<dbReference type="AlphaFoldDB" id="A0A5Q5BFN2"/>
<protein>
    <submittedName>
        <fullName evidence="2">Uncharacterized protein</fullName>
    </submittedName>
</protein>
<proteinExistence type="predicted"/>
<keyword evidence="1" id="KW-0175">Coiled coil</keyword>
<organism evidence="2">
    <name type="scientific">Mycobacterium sp. (strain MCS)</name>
    <dbReference type="NCBI Taxonomy" id="164756"/>
    <lineage>
        <taxon>Bacteria</taxon>
        <taxon>Bacillati</taxon>
        <taxon>Actinomycetota</taxon>
        <taxon>Actinomycetes</taxon>
        <taxon>Mycobacteriales</taxon>
        <taxon>Mycobacteriaceae</taxon>
        <taxon>Mycobacterium</taxon>
    </lineage>
</organism>
<dbReference type="EMBL" id="CP000384">
    <property type="protein sequence ID" value="ABG06939.1"/>
    <property type="molecule type" value="Genomic_DNA"/>
</dbReference>
<evidence type="ECO:0000256" key="1">
    <source>
        <dbReference type="SAM" id="Coils"/>
    </source>
</evidence>